<feature type="transmembrane region" description="Helical" evidence="5">
    <location>
        <begin position="243"/>
        <end position="265"/>
    </location>
</feature>
<dbReference type="AlphaFoldDB" id="A0A9Q5P0F7"/>
<keyword evidence="5" id="KW-1003">Cell membrane</keyword>
<comment type="caution">
    <text evidence="6">The sequence shown here is derived from an EMBL/GenBank/DDBJ whole genome shotgun (WGS) entry which is preliminary data.</text>
</comment>
<keyword evidence="4 5" id="KW-0472">Membrane</keyword>
<keyword evidence="2 5" id="KW-0812">Transmembrane</keyword>
<evidence type="ECO:0000256" key="4">
    <source>
        <dbReference type="ARBA" id="ARBA00023136"/>
    </source>
</evidence>
<feature type="transmembrane region" description="Helical" evidence="5">
    <location>
        <begin position="271"/>
        <end position="292"/>
    </location>
</feature>
<feature type="transmembrane region" description="Helical" evidence="5">
    <location>
        <begin position="6"/>
        <end position="31"/>
    </location>
</feature>
<dbReference type="OrthoDB" id="357960at2"/>
<proteinExistence type="inferred from homology"/>
<evidence type="ECO:0000256" key="1">
    <source>
        <dbReference type="ARBA" id="ARBA00004141"/>
    </source>
</evidence>
<reference evidence="7" key="1">
    <citation type="submission" date="2016-09" db="EMBL/GenBank/DDBJ databases">
        <title>Draft genome sequence of a novel species of the family Streptococcaceae isolated from flowers.</title>
        <authorList>
            <person name="Chuah L.-O."/>
            <person name="Yap K.-P."/>
            <person name="Thong K.L."/>
            <person name="Liong M.T."/>
            <person name="Ahmad R."/>
            <person name="Rusul G."/>
        </authorList>
    </citation>
    <scope>NUCLEOTIDE SEQUENCE [LARGE SCALE GENOMIC DNA]</scope>
    <source>
        <strain evidence="7">HibF3</strain>
    </source>
</reference>
<feature type="transmembrane region" description="Helical" evidence="5">
    <location>
        <begin position="113"/>
        <end position="130"/>
    </location>
</feature>
<dbReference type="EMBL" id="MKIQ01000028">
    <property type="protein sequence ID" value="OFI46295.1"/>
    <property type="molecule type" value="Genomic_DNA"/>
</dbReference>
<dbReference type="RefSeq" id="WP_070788232.1">
    <property type="nucleotide sequence ID" value="NZ_MKIQ01000028.1"/>
</dbReference>
<feature type="transmembrane region" description="Helical" evidence="5">
    <location>
        <begin position="203"/>
        <end position="222"/>
    </location>
</feature>
<evidence type="ECO:0000313" key="7">
    <source>
        <dbReference type="Proteomes" id="UP000177273"/>
    </source>
</evidence>
<accession>A0A9Q5P0F7</accession>
<evidence type="ECO:0000256" key="5">
    <source>
        <dbReference type="RuleBase" id="RU363041"/>
    </source>
</evidence>
<gene>
    <name evidence="6" type="ORF">BG262_04575</name>
</gene>
<evidence type="ECO:0000313" key="6">
    <source>
        <dbReference type="EMBL" id="OFI46295.1"/>
    </source>
</evidence>
<keyword evidence="7" id="KW-1185">Reference proteome</keyword>
<feature type="transmembrane region" description="Helical" evidence="5">
    <location>
        <begin position="172"/>
        <end position="197"/>
    </location>
</feature>
<organism evidence="6 7">
    <name type="scientific">Floricoccus penangensis</name>
    <dbReference type="NCBI Taxonomy" id="1859475"/>
    <lineage>
        <taxon>Bacteria</taxon>
        <taxon>Bacillati</taxon>
        <taxon>Bacillota</taxon>
        <taxon>Bacilli</taxon>
        <taxon>Lactobacillales</taxon>
        <taxon>Streptococcaceae</taxon>
        <taxon>Floricoccus</taxon>
    </lineage>
</organism>
<feature type="transmembrane region" description="Helical" evidence="5">
    <location>
        <begin position="142"/>
        <end position="160"/>
    </location>
</feature>
<dbReference type="PANTHER" id="PTHR43483">
    <property type="entry name" value="MEMBRANE TRANSPORTER PROTEIN HI_0806-RELATED"/>
    <property type="match status" value="1"/>
</dbReference>
<comment type="similarity">
    <text evidence="5">Belongs to the 4-toluene sulfonate uptake permease (TSUP) (TC 2.A.102) family.</text>
</comment>
<feature type="transmembrane region" description="Helical" evidence="5">
    <location>
        <begin position="43"/>
        <end position="62"/>
    </location>
</feature>
<dbReference type="InterPro" id="IPR002781">
    <property type="entry name" value="TM_pro_TauE-like"/>
</dbReference>
<comment type="subcellular location">
    <subcellularLocation>
        <location evidence="5">Cell membrane</location>
        <topology evidence="5">Multi-pass membrane protein</topology>
    </subcellularLocation>
    <subcellularLocation>
        <location evidence="1">Membrane</location>
        <topology evidence="1">Multi-pass membrane protein</topology>
    </subcellularLocation>
</comment>
<dbReference type="Pfam" id="PF01925">
    <property type="entry name" value="TauE"/>
    <property type="match status" value="1"/>
</dbReference>
<keyword evidence="3 5" id="KW-1133">Transmembrane helix</keyword>
<name>A0A9Q5P0F7_9LACT</name>
<feature type="transmembrane region" description="Helical" evidence="5">
    <location>
        <begin position="82"/>
        <end position="106"/>
    </location>
</feature>
<dbReference type="Proteomes" id="UP000177273">
    <property type="component" value="Unassembled WGS sequence"/>
</dbReference>
<sequence>MTENFLLHIIKIIVIISIIFTAYTIFKHVYAKKINIVGTPKKFITAFLIGFITDLLDTWGIGSFATTTTLFKATKFIKDDKFLPGTMTVAHAIPVLFEALFFITAVKVEMPTLILMTSSAILGAFIGTRVTKNWNAKLVQRTLGFLLLIAAIVMIIRMIFDPGTSNSIEVHGLHGTWLVAGIIFNFTLGILMTMGLGNYAPELVFFSLAGVNPLIALPVMMLDAAMVMVTSSQEFIKRDRVEWNGLLGMILGGIIGVFIAAKVLTGIDIELLKKVTIVIVIYTGISLIHSSFKKKIQ</sequence>
<protein>
    <recommendedName>
        <fullName evidence="5">Probable membrane transporter protein</fullName>
    </recommendedName>
</protein>
<dbReference type="PANTHER" id="PTHR43483:SF3">
    <property type="entry name" value="MEMBRANE TRANSPORTER PROTEIN HI_0806-RELATED"/>
    <property type="match status" value="1"/>
</dbReference>
<evidence type="ECO:0000256" key="2">
    <source>
        <dbReference type="ARBA" id="ARBA00022692"/>
    </source>
</evidence>
<evidence type="ECO:0000256" key="3">
    <source>
        <dbReference type="ARBA" id="ARBA00022989"/>
    </source>
</evidence>